<reference evidence="9" key="1">
    <citation type="journal article" date="2019" name="Int. J. Syst. Evol. Microbiol.">
        <title>The Global Catalogue of Microorganisms (GCM) 10K type strain sequencing project: providing services to taxonomists for standard genome sequencing and annotation.</title>
        <authorList>
            <consortium name="The Broad Institute Genomics Platform"/>
            <consortium name="The Broad Institute Genome Sequencing Center for Infectious Disease"/>
            <person name="Wu L."/>
            <person name="Ma J."/>
        </authorList>
    </citation>
    <scope>NUCLEOTIDE SEQUENCE [LARGE SCALE GENOMIC DNA]</scope>
    <source>
        <strain evidence="9">JCM 18063</strain>
    </source>
</reference>
<evidence type="ECO:0008006" key="10">
    <source>
        <dbReference type="Google" id="ProtNLM"/>
    </source>
</evidence>
<keyword evidence="9" id="KW-1185">Reference proteome</keyword>
<feature type="transmembrane region" description="Helical" evidence="7">
    <location>
        <begin position="27"/>
        <end position="47"/>
    </location>
</feature>
<feature type="region of interest" description="Disordered" evidence="6">
    <location>
        <begin position="581"/>
        <end position="617"/>
    </location>
</feature>
<dbReference type="Pfam" id="PF03706">
    <property type="entry name" value="LPG_synthase_TM"/>
    <property type="match status" value="1"/>
</dbReference>
<keyword evidence="3 7" id="KW-0812">Transmembrane</keyword>
<evidence type="ECO:0000256" key="7">
    <source>
        <dbReference type="SAM" id="Phobius"/>
    </source>
</evidence>
<dbReference type="PANTHER" id="PTHR43464:SF83">
    <property type="entry name" value="MALONYL-[ACYL-CARRIER PROTEIN] O-METHYLTRANSFERASE"/>
    <property type="match status" value="1"/>
</dbReference>
<comment type="subcellular location">
    <subcellularLocation>
        <location evidence="1">Cell membrane</location>
        <topology evidence="1">Multi-pass membrane protein</topology>
    </subcellularLocation>
</comment>
<dbReference type="InterPro" id="IPR029063">
    <property type="entry name" value="SAM-dependent_MTases_sf"/>
</dbReference>
<evidence type="ECO:0000313" key="9">
    <source>
        <dbReference type="Proteomes" id="UP001500956"/>
    </source>
</evidence>
<evidence type="ECO:0000256" key="1">
    <source>
        <dbReference type="ARBA" id="ARBA00004651"/>
    </source>
</evidence>
<dbReference type="Pfam" id="PF13489">
    <property type="entry name" value="Methyltransf_23"/>
    <property type="match status" value="1"/>
</dbReference>
<sequence length="617" mass="63936">MTGTPPVSTAPRPGATARVLTVLRSPWVRWGFLVLALALAVYAVVAVREDLADAAAALSGVRIAGAALLAVAFVGCTLLSWRAVLTDLGSRLDRRAAVTVFGISQLGKYVPGGVWNVVAAAEVGADHGVPRRRTATATAVATGVGVVSGAVVGVLALPFVAAGALDDWAWALWLLPAVVVLLLPPVLNRLLAAALRLARRPALEHPLSWGGLGAAAGWAAAGWMLAGVQVWLLATGLGMAGDVRTLALAVGGYALAWMVGFLVVVVPAGAGARELVLLAVLTGALPHAEVLLVVLVSRVLVTLADLFLAGLGALLRRPAGVRFAPLAPRAWLRWDTVRRTLPARRSTVLEIGCGQGAVGMRIAARHDYTAVELDVDSWALAAPRVAMVSAEARVLHGDLSALPAAERFDVVCAFEVIEHLDDDAGALRSWAARVRPGGELVLSTPADPERFGPWDTLAGHYRRYEPARLAALLEDAGLVDVRVRRYDAPLGFLLEAVRDRVARRQVPASGTVPPSGQVPASDPGAALSGERTEVDDALATATAGSGRRLQPRSRLVGSAIAVGIWPFLLLQRALPRHGTGLVARGRRPASVDAGDMPDGAPGAGSGAAPPDQGSSGP</sequence>
<proteinExistence type="predicted"/>
<evidence type="ECO:0000256" key="2">
    <source>
        <dbReference type="ARBA" id="ARBA00022475"/>
    </source>
</evidence>
<feature type="compositionally biased region" description="Low complexity" evidence="6">
    <location>
        <begin position="592"/>
        <end position="617"/>
    </location>
</feature>
<keyword evidence="2" id="KW-1003">Cell membrane</keyword>
<evidence type="ECO:0000256" key="5">
    <source>
        <dbReference type="ARBA" id="ARBA00023136"/>
    </source>
</evidence>
<feature type="region of interest" description="Disordered" evidence="6">
    <location>
        <begin position="505"/>
        <end position="530"/>
    </location>
</feature>
<feature type="transmembrane region" description="Helical" evidence="7">
    <location>
        <begin position="207"/>
        <end position="234"/>
    </location>
</feature>
<dbReference type="CDD" id="cd02440">
    <property type="entry name" value="AdoMet_MTases"/>
    <property type="match status" value="1"/>
</dbReference>
<evidence type="ECO:0000256" key="6">
    <source>
        <dbReference type="SAM" id="MobiDB-lite"/>
    </source>
</evidence>
<dbReference type="Gene3D" id="3.40.50.150">
    <property type="entry name" value="Vaccinia Virus protein VP39"/>
    <property type="match status" value="1"/>
</dbReference>
<feature type="transmembrane region" description="Helical" evidence="7">
    <location>
        <begin position="246"/>
        <end position="270"/>
    </location>
</feature>
<dbReference type="EMBL" id="BAABID010000004">
    <property type="protein sequence ID" value="GAA4719472.1"/>
    <property type="molecule type" value="Genomic_DNA"/>
</dbReference>
<dbReference type="InterPro" id="IPR022791">
    <property type="entry name" value="L-PG_synthase/AglD"/>
</dbReference>
<keyword evidence="4 7" id="KW-1133">Transmembrane helix</keyword>
<organism evidence="8 9">
    <name type="scientific">Isoptericola chiayiensis</name>
    <dbReference type="NCBI Taxonomy" id="579446"/>
    <lineage>
        <taxon>Bacteria</taxon>
        <taxon>Bacillati</taxon>
        <taxon>Actinomycetota</taxon>
        <taxon>Actinomycetes</taxon>
        <taxon>Micrococcales</taxon>
        <taxon>Promicromonosporaceae</taxon>
        <taxon>Isoptericola</taxon>
    </lineage>
</organism>
<name>A0ABP8Y129_9MICO</name>
<evidence type="ECO:0000256" key="4">
    <source>
        <dbReference type="ARBA" id="ARBA00022989"/>
    </source>
</evidence>
<keyword evidence="5 7" id="KW-0472">Membrane</keyword>
<dbReference type="SUPFAM" id="SSF53335">
    <property type="entry name" value="S-adenosyl-L-methionine-dependent methyltransferases"/>
    <property type="match status" value="1"/>
</dbReference>
<feature type="transmembrane region" description="Helical" evidence="7">
    <location>
        <begin position="168"/>
        <end position="187"/>
    </location>
</feature>
<feature type="transmembrane region" description="Helical" evidence="7">
    <location>
        <begin position="59"/>
        <end position="81"/>
    </location>
</feature>
<dbReference type="Proteomes" id="UP001500956">
    <property type="component" value="Unassembled WGS sequence"/>
</dbReference>
<protein>
    <recommendedName>
        <fullName evidence="10">Methyltransferase type 11</fullName>
    </recommendedName>
</protein>
<gene>
    <name evidence="8" type="ORF">GCM10023216_05130</name>
</gene>
<comment type="caution">
    <text evidence="8">The sequence shown here is derived from an EMBL/GenBank/DDBJ whole genome shotgun (WGS) entry which is preliminary data.</text>
</comment>
<feature type="transmembrane region" description="Helical" evidence="7">
    <location>
        <begin position="139"/>
        <end position="161"/>
    </location>
</feature>
<dbReference type="PANTHER" id="PTHR43464">
    <property type="entry name" value="METHYLTRANSFERASE"/>
    <property type="match status" value="1"/>
</dbReference>
<dbReference type="RefSeq" id="WP_343037382.1">
    <property type="nucleotide sequence ID" value="NZ_BAABID010000004.1"/>
</dbReference>
<accession>A0ABP8Y129</accession>
<evidence type="ECO:0000313" key="8">
    <source>
        <dbReference type="EMBL" id="GAA4719472.1"/>
    </source>
</evidence>
<evidence type="ECO:0000256" key="3">
    <source>
        <dbReference type="ARBA" id="ARBA00022692"/>
    </source>
</evidence>